<dbReference type="PANTHER" id="PTHR43563:SF1">
    <property type="entry name" value="AMINE OXIDASE [FLAVIN-CONTAINING] B"/>
    <property type="match status" value="1"/>
</dbReference>
<dbReference type="InterPro" id="IPR050703">
    <property type="entry name" value="Flavin_MAO"/>
</dbReference>
<dbReference type="EC" id="1.4.3.4" evidence="2"/>
<evidence type="ECO:0000313" key="5">
    <source>
        <dbReference type="EMBL" id="CAE8590515.1"/>
    </source>
</evidence>
<keyword evidence="6" id="KW-1185">Reference proteome</keyword>
<feature type="non-terminal residue" evidence="5">
    <location>
        <position position="288"/>
    </location>
</feature>
<dbReference type="AlphaFoldDB" id="A0A813DN01"/>
<dbReference type="OrthoDB" id="417694at2759"/>
<dbReference type="Proteomes" id="UP000654075">
    <property type="component" value="Unassembled WGS sequence"/>
</dbReference>
<reference evidence="5" key="1">
    <citation type="submission" date="2021-02" db="EMBL/GenBank/DDBJ databases">
        <authorList>
            <person name="Dougan E. K."/>
            <person name="Rhodes N."/>
            <person name="Thang M."/>
            <person name="Chan C."/>
        </authorList>
    </citation>
    <scope>NUCLEOTIDE SEQUENCE</scope>
</reference>
<dbReference type="Gene3D" id="3.50.50.60">
    <property type="entry name" value="FAD/NAD(P)-binding domain"/>
    <property type="match status" value="2"/>
</dbReference>
<comment type="similarity">
    <text evidence="1">Belongs to the flavin monoamine oxidase family.</text>
</comment>
<protein>
    <recommendedName>
        <fullName evidence="2">monoamine oxidase</fullName>
        <ecNumber evidence="2">1.4.3.4</ecNumber>
    </recommendedName>
</protein>
<sequence>DAGCVVDVAIVGGGLSGLSIAMQLEGHVSWILLEANEKRLGGRLRNSDESGIDLGAAWVWLPQQRRIASLLKELDINTFPQPDDPSSTRIEGGAYALAERIAERLPPDKLRMGFAVASCKRTDATAASPLVLTSCSGSRVLARRAVFAVPPRLLAERVIFSPSLSDRRCKAMASSRTWMAGVTKAALEFPCRSWPLGRASNTGLRPGPGRPAFQVYDGSTADTIALTFFTIASPASSAEALASQCVAQLSEHWDRCGCGDLQKAGVLEQFTRKMLSISNLNCNLRSFC</sequence>
<evidence type="ECO:0000256" key="1">
    <source>
        <dbReference type="ARBA" id="ARBA00005995"/>
    </source>
</evidence>
<evidence type="ECO:0000256" key="2">
    <source>
        <dbReference type="ARBA" id="ARBA00012804"/>
    </source>
</evidence>
<dbReference type="GO" id="GO:0097621">
    <property type="term" value="F:monoamine oxidase activity"/>
    <property type="evidence" value="ECO:0007669"/>
    <property type="project" value="UniProtKB-EC"/>
</dbReference>
<gene>
    <name evidence="5" type="ORF">PGLA1383_LOCUS9236</name>
</gene>
<dbReference type="PANTHER" id="PTHR43563">
    <property type="entry name" value="AMINE OXIDASE"/>
    <property type="match status" value="1"/>
</dbReference>
<evidence type="ECO:0000259" key="4">
    <source>
        <dbReference type="Pfam" id="PF01593"/>
    </source>
</evidence>
<evidence type="ECO:0000313" key="6">
    <source>
        <dbReference type="Proteomes" id="UP000654075"/>
    </source>
</evidence>
<evidence type="ECO:0000256" key="3">
    <source>
        <dbReference type="ARBA" id="ARBA00048448"/>
    </source>
</evidence>
<dbReference type="SUPFAM" id="SSF51905">
    <property type="entry name" value="FAD/NAD(P)-binding domain"/>
    <property type="match status" value="1"/>
</dbReference>
<dbReference type="Pfam" id="PF13450">
    <property type="entry name" value="NAD_binding_8"/>
    <property type="match status" value="1"/>
</dbReference>
<dbReference type="InterPro" id="IPR036188">
    <property type="entry name" value="FAD/NAD-bd_sf"/>
</dbReference>
<name>A0A813DN01_POLGL</name>
<proteinExistence type="inferred from homology"/>
<comment type="catalytic activity">
    <reaction evidence="3">
        <text>a secondary aliphatic amine + O2 + H2O = a primary amine + an aldehyde + H2O2</text>
        <dbReference type="Rhea" id="RHEA:26414"/>
        <dbReference type="ChEBI" id="CHEBI:15377"/>
        <dbReference type="ChEBI" id="CHEBI:15379"/>
        <dbReference type="ChEBI" id="CHEBI:16240"/>
        <dbReference type="ChEBI" id="CHEBI:17478"/>
        <dbReference type="ChEBI" id="CHEBI:58855"/>
        <dbReference type="ChEBI" id="CHEBI:65296"/>
        <dbReference type="EC" id="1.4.3.4"/>
    </reaction>
</comment>
<accession>A0A813DN01</accession>
<dbReference type="InterPro" id="IPR002937">
    <property type="entry name" value="Amino_oxidase"/>
</dbReference>
<organism evidence="5 6">
    <name type="scientific">Polarella glacialis</name>
    <name type="common">Dinoflagellate</name>
    <dbReference type="NCBI Taxonomy" id="89957"/>
    <lineage>
        <taxon>Eukaryota</taxon>
        <taxon>Sar</taxon>
        <taxon>Alveolata</taxon>
        <taxon>Dinophyceae</taxon>
        <taxon>Suessiales</taxon>
        <taxon>Suessiaceae</taxon>
        <taxon>Polarella</taxon>
    </lineage>
</organism>
<dbReference type="Pfam" id="PF01593">
    <property type="entry name" value="Amino_oxidase"/>
    <property type="match status" value="1"/>
</dbReference>
<feature type="domain" description="Amine oxidase" evidence="4">
    <location>
        <begin position="87"/>
        <end position="250"/>
    </location>
</feature>
<dbReference type="EMBL" id="CAJNNV010004312">
    <property type="protein sequence ID" value="CAE8590515.1"/>
    <property type="molecule type" value="Genomic_DNA"/>
</dbReference>
<comment type="caution">
    <text evidence="5">The sequence shown here is derived from an EMBL/GenBank/DDBJ whole genome shotgun (WGS) entry which is preliminary data.</text>
</comment>